<keyword evidence="2 5" id="KW-0812">Transmembrane</keyword>
<dbReference type="AlphaFoldDB" id="G5IB44"/>
<evidence type="ECO:0000313" key="7">
    <source>
        <dbReference type="EMBL" id="EHI61359.1"/>
    </source>
</evidence>
<feature type="transmembrane region" description="Helical" evidence="5">
    <location>
        <begin position="257"/>
        <end position="275"/>
    </location>
</feature>
<dbReference type="InterPro" id="IPR007016">
    <property type="entry name" value="O-antigen_ligase-rel_domated"/>
</dbReference>
<evidence type="ECO:0000256" key="1">
    <source>
        <dbReference type="ARBA" id="ARBA00004141"/>
    </source>
</evidence>
<evidence type="ECO:0000259" key="6">
    <source>
        <dbReference type="Pfam" id="PF04932"/>
    </source>
</evidence>
<feature type="transmembrane region" description="Helical" evidence="5">
    <location>
        <begin position="7"/>
        <end position="29"/>
    </location>
</feature>
<reference evidence="7 8" key="1">
    <citation type="submission" date="2011-08" db="EMBL/GenBank/DDBJ databases">
        <title>The Genome Sequence of Clostridium hathewayi WAL-18680.</title>
        <authorList>
            <consortium name="The Broad Institute Genome Sequencing Platform"/>
            <person name="Earl A."/>
            <person name="Ward D."/>
            <person name="Feldgarden M."/>
            <person name="Gevers D."/>
            <person name="Finegold S.M."/>
            <person name="Summanen P.H."/>
            <person name="Molitoris D.R."/>
            <person name="Song M."/>
            <person name="Daigneault M."/>
            <person name="Allen-Vercoe E."/>
            <person name="Young S.K."/>
            <person name="Zeng Q."/>
            <person name="Gargeya S."/>
            <person name="Fitzgerald M."/>
            <person name="Haas B."/>
            <person name="Abouelleil A."/>
            <person name="Alvarado L."/>
            <person name="Arachchi H.M."/>
            <person name="Berlin A."/>
            <person name="Brown A."/>
            <person name="Chapman S.B."/>
            <person name="Chen Z."/>
            <person name="Dunbar C."/>
            <person name="Freedman E."/>
            <person name="Gearin G."/>
            <person name="Gellesch M."/>
            <person name="Goldberg J."/>
            <person name="Griggs A."/>
            <person name="Gujja S."/>
            <person name="Heiman D."/>
            <person name="Howarth C."/>
            <person name="Larson L."/>
            <person name="Lui A."/>
            <person name="MacDonald P.J.P."/>
            <person name="Montmayeur A."/>
            <person name="Murphy C."/>
            <person name="Neiman D."/>
            <person name="Pearson M."/>
            <person name="Priest M."/>
            <person name="Roberts A."/>
            <person name="Saif S."/>
            <person name="Shea T."/>
            <person name="Shenoy N."/>
            <person name="Sisk P."/>
            <person name="Stolte C."/>
            <person name="Sykes S."/>
            <person name="Wortman J."/>
            <person name="Nusbaum C."/>
            <person name="Birren B."/>
        </authorList>
    </citation>
    <scope>NUCLEOTIDE SEQUENCE [LARGE SCALE GENOMIC DNA]</scope>
    <source>
        <strain evidence="7 8">WAL-18680</strain>
    </source>
</reference>
<sequence length="412" mass="47440">MNNKRTKIGVFTCAHLIINIIIILCFITTSSLLGYQIGATYLEIVIIFIGGLVTITQLGNKRILNSYLKCIIPIILFTVIEFIYYPINGLLWIRMVLLLCVSIGICIYADSRHVNIFKQFYYIVLIYTVLNLVVYSAVALFHLNLPYQVFQNDWLHAHNNYFYLLYDHAGLSGQIFGPFMVSRNEGIFTEPGVFAVLLDLELLIYYFTDFKKQKWHLIIILVALLSTISTTGLGLAILIIGFEALVNNKIRDRFSKVTIFLIGFTTAFVVIVWLLDQKLTHATASFDWRFYDWISGIELFIKKPLLGWGYRNHFIFEQLMLNRYGLARGNTNSISSVLYQLGIMGSMIYIVPILCVNKMLKKQNRIQKRRFFFTVICIVLIVMSEPIIDSALLILILGYVYSKQILINQAHL</sequence>
<keyword evidence="8" id="KW-1185">Reference proteome</keyword>
<feature type="transmembrane region" description="Helical" evidence="5">
    <location>
        <begin position="67"/>
        <end position="85"/>
    </location>
</feature>
<name>G5IB44_9FIRM</name>
<keyword evidence="4 5" id="KW-0472">Membrane</keyword>
<dbReference type="EMBL" id="ADLN01000005">
    <property type="protein sequence ID" value="EHI61359.1"/>
    <property type="molecule type" value="Genomic_DNA"/>
</dbReference>
<feature type="domain" description="O-antigen ligase-related" evidence="6">
    <location>
        <begin position="217"/>
        <end position="350"/>
    </location>
</feature>
<evidence type="ECO:0000256" key="2">
    <source>
        <dbReference type="ARBA" id="ARBA00022692"/>
    </source>
</evidence>
<evidence type="ECO:0000313" key="8">
    <source>
        <dbReference type="Proteomes" id="UP000005384"/>
    </source>
</evidence>
<dbReference type="Proteomes" id="UP000005384">
    <property type="component" value="Unassembled WGS sequence"/>
</dbReference>
<dbReference type="HOGENOM" id="CLU_666942_0_0_9"/>
<feature type="transmembrane region" description="Helical" evidence="5">
    <location>
        <begin position="188"/>
        <end position="207"/>
    </location>
</feature>
<feature type="transmembrane region" description="Helical" evidence="5">
    <location>
        <begin position="120"/>
        <end position="141"/>
    </location>
</feature>
<dbReference type="Pfam" id="PF04932">
    <property type="entry name" value="Wzy_C"/>
    <property type="match status" value="1"/>
</dbReference>
<gene>
    <name evidence="7" type="ORF">HMPREF9473_00721</name>
</gene>
<keyword evidence="3 5" id="KW-1133">Transmembrane helix</keyword>
<proteinExistence type="predicted"/>
<dbReference type="PATRIC" id="fig|742737.3.peg.721"/>
<feature type="transmembrane region" description="Helical" evidence="5">
    <location>
        <begin position="337"/>
        <end position="360"/>
    </location>
</feature>
<dbReference type="OrthoDB" id="2514218at2"/>
<feature type="transmembrane region" description="Helical" evidence="5">
    <location>
        <begin position="35"/>
        <end position="55"/>
    </location>
</feature>
<evidence type="ECO:0000256" key="4">
    <source>
        <dbReference type="ARBA" id="ARBA00023136"/>
    </source>
</evidence>
<evidence type="ECO:0000256" key="3">
    <source>
        <dbReference type="ARBA" id="ARBA00022989"/>
    </source>
</evidence>
<dbReference type="RefSeq" id="WP_006778707.1">
    <property type="nucleotide sequence ID" value="NZ_CP040506.1"/>
</dbReference>
<comment type="caution">
    <text evidence="7">The sequence shown here is derived from an EMBL/GenBank/DDBJ whole genome shotgun (WGS) entry which is preliminary data.</text>
</comment>
<dbReference type="GO" id="GO:0016020">
    <property type="term" value="C:membrane"/>
    <property type="evidence" value="ECO:0007669"/>
    <property type="project" value="UniProtKB-SubCell"/>
</dbReference>
<feature type="transmembrane region" description="Helical" evidence="5">
    <location>
        <begin position="372"/>
        <end position="401"/>
    </location>
</feature>
<accession>G5IB44</accession>
<evidence type="ECO:0000256" key="5">
    <source>
        <dbReference type="SAM" id="Phobius"/>
    </source>
</evidence>
<feature type="transmembrane region" description="Helical" evidence="5">
    <location>
        <begin position="219"/>
        <end position="245"/>
    </location>
</feature>
<organism evidence="7 8">
    <name type="scientific">Hungatella hathewayi WAL-18680</name>
    <dbReference type="NCBI Taxonomy" id="742737"/>
    <lineage>
        <taxon>Bacteria</taxon>
        <taxon>Bacillati</taxon>
        <taxon>Bacillota</taxon>
        <taxon>Clostridia</taxon>
        <taxon>Lachnospirales</taxon>
        <taxon>Lachnospiraceae</taxon>
        <taxon>Hungatella</taxon>
    </lineage>
</organism>
<protein>
    <recommendedName>
        <fullName evidence="6">O-antigen ligase-related domain-containing protein</fullName>
    </recommendedName>
</protein>
<feature type="transmembrane region" description="Helical" evidence="5">
    <location>
        <begin position="91"/>
        <end position="108"/>
    </location>
</feature>
<comment type="subcellular location">
    <subcellularLocation>
        <location evidence="1">Membrane</location>
        <topology evidence="1">Multi-pass membrane protein</topology>
    </subcellularLocation>
</comment>